<sequence length="161" mass="17770">MSSNVRVLHCTADDVFAVIANGWLFPSWVVGSSRMREVDDAWPEVGSHLYHSFGVWPVLIDDTTVSLQWDPPRRAVLRARGWPVGEALVTIDVKPRGDGCVVRIQEEAVAGPGRLVPDALMDVGLYIRNAETLHRLAYLAEGRALHARSSTAEREIAEDGE</sequence>
<dbReference type="AlphaFoldDB" id="A0A5C8HVY8"/>
<evidence type="ECO:0000313" key="2">
    <source>
        <dbReference type="Proteomes" id="UP000321034"/>
    </source>
</evidence>
<dbReference type="OrthoDB" id="4483486at2"/>
<comment type="caution">
    <text evidence="1">The sequence shown here is derived from an EMBL/GenBank/DDBJ whole genome shotgun (WGS) entry which is preliminary data.</text>
</comment>
<evidence type="ECO:0000313" key="1">
    <source>
        <dbReference type="EMBL" id="TXK10127.1"/>
    </source>
</evidence>
<dbReference type="SUPFAM" id="SSF55961">
    <property type="entry name" value="Bet v1-like"/>
    <property type="match status" value="1"/>
</dbReference>
<organism evidence="1 2">
    <name type="scientific">Microbacterium hatanonis</name>
    <dbReference type="NCBI Taxonomy" id="404366"/>
    <lineage>
        <taxon>Bacteria</taxon>
        <taxon>Bacillati</taxon>
        <taxon>Actinomycetota</taxon>
        <taxon>Actinomycetes</taxon>
        <taxon>Micrococcales</taxon>
        <taxon>Microbacteriaceae</taxon>
        <taxon>Microbacterium</taxon>
    </lineage>
</organism>
<dbReference type="InterPro" id="IPR019587">
    <property type="entry name" value="Polyketide_cyclase/dehydratase"/>
</dbReference>
<dbReference type="CDD" id="cd07812">
    <property type="entry name" value="SRPBCC"/>
    <property type="match status" value="1"/>
</dbReference>
<proteinExistence type="predicted"/>
<reference evidence="1 2" key="1">
    <citation type="submission" date="2019-08" db="EMBL/GenBank/DDBJ databases">
        <authorList>
            <person name="Dong K."/>
        </authorList>
    </citation>
    <scope>NUCLEOTIDE SEQUENCE [LARGE SCALE GENOMIC DNA]</scope>
    <source>
        <strain evidence="1 2">JCM14558</strain>
    </source>
</reference>
<dbReference type="Gene3D" id="3.30.530.20">
    <property type="match status" value="1"/>
</dbReference>
<protein>
    <submittedName>
        <fullName evidence="1">SRPBCC family protein</fullName>
    </submittedName>
</protein>
<dbReference type="RefSeq" id="WP_147895325.1">
    <property type="nucleotide sequence ID" value="NZ_BAAANR010000001.1"/>
</dbReference>
<dbReference type="Proteomes" id="UP000321034">
    <property type="component" value="Unassembled WGS sequence"/>
</dbReference>
<name>A0A5C8HVY8_9MICO</name>
<dbReference type="EMBL" id="VRSV01000002">
    <property type="protein sequence ID" value="TXK10127.1"/>
    <property type="molecule type" value="Genomic_DNA"/>
</dbReference>
<gene>
    <name evidence="1" type="ORF">FVP77_14800</name>
</gene>
<accession>A0A5C8HVY8</accession>
<keyword evidence="2" id="KW-1185">Reference proteome</keyword>
<dbReference type="Pfam" id="PF10604">
    <property type="entry name" value="Polyketide_cyc2"/>
    <property type="match status" value="1"/>
</dbReference>
<dbReference type="InterPro" id="IPR023393">
    <property type="entry name" value="START-like_dom_sf"/>
</dbReference>